<organism evidence="3 4">
    <name type="scientific">Pristionchus mayeri</name>
    <dbReference type="NCBI Taxonomy" id="1317129"/>
    <lineage>
        <taxon>Eukaryota</taxon>
        <taxon>Metazoa</taxon>
        <taxon>Ecdysozoa</taxon>
        <taxon>Nematoda</taxon>
        <taxon>Chromadorea</taxon>
        <taxon>Rhabditida</taxon>
        <taxon>Rhabditina</taxon>
        <taxon>Diplogasteromorpha</taxon>
        <taxon>Diplogasteroidea</taxon>
        <taxon>Neodiplogasteridae</taxon>
        <taxon>Pristionchus</taxon>
    </lineage>
</organism>
<comment type="caution">
    <text evidence="3">The sequence shown here is derived from an EMBL/GenBank/DDBJ whole genome shotgun (WGS) entry which is preliminary data.</text>
</comment>
<feature type="transmembrane region" description="Helical" evidence="1">
    <location>
        <begin position="72"/>
        <end position="91"/>
    </location>
</feature>
<keyword evidence="1" id="KW-0812">Transmembrane</keyword>
<dbReference type="AlphaFoldDB" id="A0AAN5CJZ3"/>
<accession>A0AAN5CJZ3</accession>
<keyword evidence="2" id="KW-0732">Signal</keyword>
<dbReference type="EMBL" id="BTRK01000004">
    <property type="protein sequence ID" value="GMR45802.1"/>
    <property type="molecule type" value="Genomic_DNA"/>
</dbReference>
<feature type="chain" id="PRO_5042992961" evidence="2">
    <location>
        <begin position="17"/>
        <end position="145"/>
    </location>
</feature>
<evidence type="ECO:0000256" key="1">
    <source>
        <dbReference type="SAM" id="Phobius"/>
    </source>
</evidence>
<sequence>MRTFLILLLLITMAVAQMLPGSTNGAIANGRGGLGRFIRHLEGRDGSGYYGSGNGFGGYAPTGIISPTHNSMMRAATVILIVLLYASLGAAQLMPGSYNGMLVNGKGGLGRYIRHLEHHDQQSYYQNGYEFAQSAFSPFQFGFFG</sequence>
<proteinExistence type="predicted"/>
<name>A0AAN5CJZ3_9BILA</name>
<dbReference type="Proteomes" id="UP001328107">
    <property type="component" value="Unassembled WGS sequence"/>
</dbReference>
<evidence type="ECO:0000256" key="2">
    <source>
        <dbReference type="SAM" id="SignalP"/>
    </source>
</evidence>
<evidence type="ECO:0000313" key="3">
    <source>
        <dbReference type="EMBL" id="GMR45802.1"/>
    </source>
</evidence>
<evidence type="ECO:0000313" key="4">
    <source>
        <dbReference type="Proteomes" id="UP001328107"/>
    </source>
</evidence>
<feature type="signal peptide" evidence="2">
    <location>
        <begin position="1"/>
        <end position="16"/>
    </location>
</feature>
<gene>
    <name evidence="3" type="ORF">PMAYCL1PPCAC_15997</name>
</gene>
<reference evidence="4" key="1">
    <citation type="submission" date="2022-10" db="EMBL/GenBank/DDBJ databases">
        <title>Genome assembly of Pristionchus species.</title>
        <authorList>
            <person name="Yoshida K."/>
            <person name="Sommer R.J."/>
        </authorList>
    </citation>
    <scope>NUCLEOTIDE SEQUENCE [LARGE SCALE GENOMIC DNA]</scope>
    <source>
        <strain evidence="4">RS5460</strain>
    </source>
</reference>
<keyword evidence="1" id="KW-1133">Transmembrane helix</keyword>
<keyword evidence="4" id="KW-1185">Reference proteome</keyword>
<keyword evidence="1" id="KW-0472">Membrane</keyword>
<protein>
    <submittedName>
        <fullName evidence="3">Uncharacterized protein</fullName>
    </submittedName>
</protein>